<name>A0A1E5RZ54_HANUV</name>
<protein>
    <recommendedName>
        <fullName evidence="4">Small ribosomal subunit protein mS41</fullName>
    </recommendedName>
    <alternativeName>
        <fullName evidence="5">Protein FYV4, mitochondrial</fullName>
    </alternativeName>
</protein>
<dbReference type="InterPro" id="IPR019083">
    <property type="entry name" value="SAM_Ribosomal_mS41"/>
</dbReference>
<evidence type="ECO:0000313" key="8">
    <source>
        <dbReference type="Proteomes" id="UP000095358"/>
    </source>
</evidence>
<dbReference type="OrthoDB" id="18595at2759"/>
<comment type="similarity">
    <text evidence="2">Belongs to the mitochondrion-specific ribosomal protein mS41 family.</text>
</comment>
<keyword evidence="8" id="KW-1185">Reference proteome</keyword>
<evidence type="ECO:0000313" key="7">
    <source>
        <dbReference type="EMBL" id="OEJ92079.1"/>
    </source>
</evidence>
<comment type="subcellular location">
    <subcellularLocation>
        <location evidence="1">Mitochondrion</location>
    </subcellularLocation>
</comment>
<dbReference type="EMBL" id="LPNN01000002">
    <property type="protein sequence ID" value="OEJ92079.1"/>
    <property type="molecule type" value="Genomic_DNA"/>
</dbReference>
<comment type="caution">
    <text evidence="7">The sequence shown here is derived from an EMBL/GenBank/DDBJ whole genome shotgun (WGS) entry which is preliminary data.</text>
</comment>
<dbReference type="AlphaFoldDB" id="A0A1E5RZ54"/>
<gene>
    <name evidence="7" type="ORF">AWRI3580_g929</name>
</gene>
<evidence type="ECO:0000259" key="6">
    <source>
        <dbReference type="SMART" id="SM01238"/>
    </source>
</evidence>
<organism evidence="7 8">
    <name type="scientific">Hanseniaspora uvarum</name>
    <name type="common">Yeast</name>
    <name type="synonym">Kloeckera apiculata</name>
    <dbReference type="NCBI Taxonomy" id="29833"/>
    <lineage>
        <taxon>Eukaryota</taxon>
        <taxon>Fungi</taxon>
        <taxon>Dikarya</taxon>
        <taxon>Ascomycota</taxon>
        <taxon>Saccharomycotina</taxon>
        <taxon>Saccharomycetes</taxon>
        <taxon>Saccharomycodales</taxon>
        <taxon>Saccharomycodaceae</taxon>
        <taxon>Hanseniaspora</taxon>
    </lineage>
</organism>
<dbReference type="VEuPathDB" id="FungiDB:AWRI3580_g929"/>
<evidence type="ECO:0000256" key="3">
    <source>
        <dbReference type="ARBA" id="ARBA00023128"/>
    </source>
</evidence>
<dbReference type="PANTHER" id="PTHR28235:SF1">
    <property type="entry name" value="SMALL RIBOSOMAL SUBUNIT PROTEIN MS41"/>
    <property type="match status" value="1"/>
</dbReference>
<evidence type="ECO:0000256" key="4">
    <source>
        <dbReference type="ARBA" id="ARBA00035129"/>
    </source>
</evidence>
<reference evidence="8" key="1">
    <citation type="journal article" date="2016" name="Genome Announc.">
        <title>Genome sequences of three species of Hanseniaspora isolated from spontaneous wine fermentations.</title>
        <authorList>
            <person name="Sternes P.R."/>
            <person name="Lee D."/>
            <person name="Kutyna D.R."/>
            <person name="Borneman A.R."/>
        </authorList>
    </citation>
    <scope>NUCLEOTIDE SEQUENCE [LARGE SCALE GENOMIC DNA]</scope>
    <source>
        <strain evidence="8">AWRI3580</strain>
    </source>
</reference>
<sequence>MLSTHKAIKNVFFVINKQGFKTATVINPPFPQRRKRAIPAPTTDIPNVETFLNKIGRETAQYGETVYENDWNKLFSYKGKDLKAKNVPIPARKYILRHLEYFRLGEYDLIKETERTLTKSRIEKKKAADQIAQEAEDLQKLEEWEAANGTNA</sequence>
<accession>A0A1E5RZ54</accession>
<dbReference type="SMART" id="SM01238">
    <property type="entry name" value="IGR"/>
    <property type="match status" value="1"/>
</dbReference>
<dbReference type="InterPro" id="IPR039603">
    <property type="entry name" value="Ribosomal_mS41"/>
</dbReference>
<dbReference type="PANTHER" id="PTHR28235">
    <property type="entry name" value="PROTEIN FYV4, MITOCHONDRIAL"/>
    <property type="match status" value="1"/>
</dbReference>
<feature type="domain" description="Small ribosomal subunit protein mS41 SAM" evidence="6">
    <location>
        <begin position="48"/>
        <end position="105"/>
    </location>
</feature>
<evidence type="ECO:0000256" key="1">
    <source>
        <dbReference type="ARBA" id="ARBA00004173"/>
    </source>
</evidence>
<dbReference type="Pfam" id="PF09597">
    <property type="entry name" value="SAM_Ribosomal_mS41"/>
    <property type="match status" value="1"/>
</dbReference>
<evidence type="ECO:0000256" key="5">
    <source>
        <dbReference type="ARBA" id="ARBA00035341"/>
    </source>
</evidence>
<evidence type="ECO:0000256" key="2">
    <source>
        <dbReference type="ARBA" id="ARBA00010492"/>
    </source>
</evidence>
<dbReference type="GO" id="GO:0005739">
    <property type="term" value="C:mitochondrion"/>
    <property type="evidence" value="ECO:0007669"/>
    <property type="project" value="UniProtKB-SubCell"/>
</dbReference>
<keyword evidence="3" id="KW-0496">Mitochondrion</keyword>
<proteinExistence type="inferred from homology"/>
<dbReference type="Proteomes" id="UP000095358">
    <property type="component" value="Unassembled WGS sequence"/>
</dbReference>